<feature type="non-terminal residue" evidence="3">
    <location>
        <position position="1"/>
    </location>
</feature>
<dbReference type="GO" id="GO:0034605">
    <property type="term" value="P:cellular response to heat"/>
    <property type="evidence" value="ECO:0007669"/>
    <property type="project" value="TreeGrafter"/>
</dbReference>
<evidence type="ECO:0000313" key="4">
    <source>
        <dbReference type="Proteomes" id="UP000485058"/>
    </source>
</evidence>
<proteinExistence type="predicted"/>
<accession>A0A699YLJ5</accession>
<dbReference type="PANTHER" id="PTHR11638">
    <property type="entry name" value="ATP-DEPENDENT CLP PROTEASE"/>
    <property type="match status" value="1"/>
</dbReference>
<dbReference type="InterPro" id="IPR027417">
    <property type="entry name" value="P-loop_NTPase"/>
</dbReference>
<evidence type="ECO:0000313" key="3">
    <source>
        <dbReference type="EMBL" id="GFH10900.1"/>
    </source>
</evidence>
<dbReference type="AlphaFoldDB" id="A0A699YLJ5"/>
<dbReference type="SUPFAM" id="SSF52540">
    <property type="entry name" value="P-loop containing nucleoside triphosphate hydrolases"/>
    <property type="match status" value="1"/>
</dbReference>
<dbReference type="PANTHER" id="PTHR11638:SF18">
    <property type="entry name" value="HEAT SHOCK PROTEIN 104"/>
    <property type="match status" value="1"/>
</dbReference>
<reference evidence="3 4" key="1">
    <citation type="submission" date="2020-02" db="EMBL/GenBank/DDBJ databases">
        <title>Draft genome sequence of Haematococcus lacustris strain NIES-144.</title>
        <authorList>
            <person name="Morimoto D."/>
            <person name="Nakagawa S."/>
            <person name="Yoshida T."/>
            <person name="Sawayama S."/>
        </authorList>
    </citation>
    <scope>NUCLEOTIDE SEQUENCE [LARGE SCALE GENOMIC DNA]</scope>
    <source>
        <strain evidence="3 4">NIES-144</strain>
    </source>
</reference>
<protein>
    <submittedName>
        <fullName evidence="3">Uncharacterized protein</fullName>
    </submittedName>
</protein>
<dbReference type="Gene3D" id="3.40.50.300">
    <property type="entry name" value="P-loop containing nucleotide triphosphate hydrolases"/>
    <property type="match status" value="1"/>
</dbReference>
<keyword evidence="2" id="KW-0067">ATP-binding</keyword>
<evidence type="ECO:0000256" key="1">
    <source>
        <dbReference type="ARBA" id="ARBA00022741"/>
    </source>
</evidence>
<evidence type="ECO:0000256" key="2">
    <source>
        <dbReference type="ARBA" id="ARBA00022840"/>
    </source>
</evidence>
<dbReference type="GO" id="GO:0016887">
    <property type="term" value="F:ATP hydrolysis activity"/>
    <property type="evidence" value="ECO:0007669"/>
    <property type="project" value="TreeGrafter"/>
</dbReference>
<dbReference type="Proteomes" id="UP000485058">
    <property type="component" value="Unassembled WGS sequence"/>
</dbReference>
<organism evidence="3 4">
    <name type="scientific">Haematococcus lacustris</name>
    <name type="common">Green alga</name>
    <name type="synonym">Haematococcus pluvialis</name>
    <dbReference type="NCBI Taxonomy" id="44745"/>
    <lineage>
        <taxon>Eukaryota</taxon>
        <taxon>Viridiplantae</taxon>
        <taxon>Chlorophyta</taxon>
        <taxon>core chlorophytes</taxon>
        <taxon>Chlorophyceae</taxon>
        <taxon>CS clade</taxon>
        <taxon>Chlamydomonadales</taxon>
        <taxon>Haematococcaceae</taxon>
        <taxon>Haematococcus</taxon>
    </lineage>
</organism>
<sequence>MMDGGALLKPALSREELRIIGASSIDKYKKTIEKDPGLERRFQQIFVEQPSVEQTVSILRGLRPRYERYH</sequence>
<dbReference type="EMBL" id="BLLF01000357">
    <property type="protein sequence ID" value="GFH10900.1"/>
    <property type="molecule type" value="Genomic_DNA"/>
</dbReference>
<dbReference type="GO" id="GO:0005524">
    <property type="term" value="F:ATP binding"/>
    <property type="evidence" value="ECO:0007669"/>
    <property type="project" value="UniProtKB-KW"/>
</dbReference>
<feature type="non-terminal residue" evidence="3">
    <location>
        <position position="70"/>
    </location>
</feature>
<dbReference type="GO" id="GO:0005737">
    <property type="term" value="C:cytoplasm"/>
    <property type="evidence" value="ECO:0007669"/>
    <property type="project" value="TreeGrafter"/>
</dbReference>
<comment type="caution">
    <text evidence="3">The sequence shown here is derived from an EMBL/GenBank/DDBJ whole genome shotgun (WGS) entry which is preliminary data.</text>
</comment>
<keyword evidence="1" id="KW-0547">Nucleotide-binding</keyword>
<name>A0A699YLJ5_HAELA</name>
<dbReference type="InterPro" id="IPR050130">
    <property type="entry name" value="ClpA_ClpB"/>
</dbReference>
<keyword evidence="4" id="KW-1185">Reference proteome</keyword>
<gene>
    <name evidence="3" type="ORF">HaLaN_06300</name>
</gene>